<dbReference type="InterPro" id="IPR001584">
    <property type="entry name" value="Integrase_cat-core"/>
</dbReference>
<feature type="compositionally biased region" description="Low complexity" evidence="1">
    <location>
        <begin position="784"/>
        <end position="800"/>
    </location>
</feature>
<protein>
    <recommendedName>
        <fullName evidence="2">Integrase catalytic domain-containing protein</fullName>
    </recommendedName>
</protein>
<evidence type="ECO:0000259" key="2">
    <source>
        <dbReference type="PROSITE" id="PS50994"/>
    </source>
</evidence>
<dbReference type="GO" id="GO:0003676">
    <property type="term" value="F:nucleic acid binding"/>
    <property type="evidence" value="ECO:0007669"/>
    <property type="project" value="InterPro"/>
</dbReference>
<feature type="region of interest" description="Disordered" evidence="1">
    <location>
        <begin position="779"/>
        <end position="862"/>
    </location>
</feature>
<sequence>MAAPLTPHQNTSQFIKFNENNYLLWIRQLKLYLRGAKLWGYVDGSIPIPPATITTPADGDTPAQTKANPDYDAWLTTDQQIVSILNTSLTEKVARLTTGFDTSKGIWDCLAQHYAQKSVASSTSLRLQLFDFQKGSQSVDEYLEHAKSLADSLAAINEPVSEKDLVVATLTGLGQDYLMLRTAIAQSDRLPGFAELRGRILSFDGQQNRRLDDTASALFQFASPVAPEIVVQSRGSGSTGNHHGSRRDFRGRGRGARGYINPQGQFYNNTVPQPWATRPPWSNGILGPAPTPKAHNGVLIATLINMDLINAHIVLLARLLLLPSPVLIRLATKIGTRIRGGPHNVYMGNGDSMPVSHYGNLPIFLGKSKFSLEQVLRIPSIRKNLLSVTQFPKDNLVYFLFAPNFYQIRCLMTGAILFQGPCKDGLYPLSSSSLPSSPQALATVHSSLWHHRLGHPSDAVLSSLKSTLGSSLSHPKFCHDCAVSKSHKLPFPSNKTFATSLFHIIHSDVWMSSTVSVTGFKYYVLFTDEYSRFTWLYPMRHKNEVLTHFQTLVALLRNLFNKSIKYLQSDNGTEYTNNAFSHFCKSLGIQQRFSCPHTPEQNGLTERKHRHIATMARTLLQTAGAPSNFWVDVVLTFIHLINILPTPILNWVTSYQLLYGPSSILFLPMRLWLLMLSSFSQSVECVFLGYSPTHKGYKCLNLQTGRVYVSRHVVFNETSFPFKVLQAPSTGTITFDLVSTSNQNSPQQQRQPEMTFNLPQSFQAGPSSQPSLTTPIVYSRRRSTTSQVVSTPPQPTQNTSPDQHLDEPEPITNPLPNDLHPITDPQHVSDDPTPAATAAPPPDHGVTTRLRNGIVKPKQRTDGTIRYPVSHALIFLVDNVEPTCYSQASQKPEWRQAMTEEINALLKNNKWTLVPVSSSKNIVGSKWVFRIKRKSDGSIERYKVRLVAKGYHQQHGIDFDETFTPVVKPATIRTVLTLAVSRHWSLRQLDVKNAFLHGILNEDVYMVQPPGFVDSSKPNHICKLNKSLYGLKQAPRAWFHCMSSFLLSSGFVQSVADPSLFIYRHGTNTIYFLLYVDDIVEVMILFFKVLSTDWVTILSNGLHINQLKYVHDLLAKHDLIYTHVCKTESHCFDGPLLENPTVFREIVGSLQYLNITSPDITFAVNMVSQFMSHPCVPHFVAAKRILRYIKGTLGHGLLITPQQQPVTLSAYSDADWTGCPTTRRSTSGYLVYLGSNQSHLMVLSVVSDKWVPNDDGSQRLPLAPLRIRYVGKTLATTRNGLGDNHRELYANARLERKVGYNVDRLRVTSEDGYCSKKQPTIARSSAESEYRSLAHASVETTWLGYLLYELGAHIQYPVISHCDNMSTTYMASNPIFHARTKHIELDYHYVREKVARGSHKVCYIHTKDQPADLLTKPLHKHRHHFYLPNLCIQDCSVCGQARPWARAARATAQGIKAQGGIKISYATILRLFRSKHNPIATPKGQTLVDGKQTKCHIQDNYARFVRLPIWRASSVSIFRDMSSAFTECVNTPLHT</sequence>
<dbReference type="PROSITE" id="PS50994">
    <property type="entry name" value="INTEGRASE"/>
    <property type="match status" value="1"/>
</dbReference>
<evidence type="ECO:0000256" key="1">
    <source>
        <dbReference type="SAM" id="MobiDB-lite"/>
    </source>
</evidence>
<dbReference type="Pfam" id="PF13976">
    <property type="entry name" value="gag_pre-integrs"/>
    <property type="match status" value="1"/>
</dbReference>
<dbReference type="EMBL" id="JARYMX010000001">
    <property type="protein sequence ID" value="KAJ9566493.1"/>
    <property type="molecule type" value="Genomic_DNA"/>
</dbReference>
<dbReference type="InterPro" id="IPR025724">
    <property type="entry name" value="GAG-pre-integrase_dom"/>
</dbReference>
<dbReference type="SUPFAM" id="SSF56672">
    <property type="entry name" value="DNA/RNA polymerases"/>
    <property type="match status" value="1"/>
</dbReference>
<feature type="domain" description="Integrase catalytic" evidence="2">
    <location>
        <begin position="488"/>
        <end position="662"/>
    </location>
</feature>
<accession>A0AA38U0J4</accession>
<dbReference type="Pfam" id="PF14223">
    <property type="entry name" value="Retrotran_gag_2"/>
    <property type="match status" value="1"/>
</dbReference>
<dbReference type="InterPro" id="IPR057670">
    <property type="entry name" value="SH3_retrovirus"/>
</dbReference>
<dbReference type="PANTHER" id="PTHR11439:SF455">
    <property type="entry name" value="RLK (RECEPTOR-LIKE PROTEIN KINASE) 8, PUTATIVE-RELATED"/>
    <property type="match status" value="1"/>
</dbReference>
<name>A0AA38U0J4_9ASTR</name>
<comment type="caution">
    <text evidence="3">The sequence shown here is derived from an EMBL/GenBank/DDBJ whole genome shotgun (WGS) entry which is preliminary data.</text>
</comment>
<dbReference type="InterPro" id="IPR012337">
    <property type="entry name" value="RNaseH-like_sf"/>
</dbReference>
<keyword evidence="4" id="KW-1185">Reference proteome</keyword>
<dbReference type="Proteomes" id="UP001172457">
    <property type="component" value="Chromosome 1"/>
</dbReference>
<proteinExistence type="predicted"/>
<dbReference type="InterPro" id="IPR013103">
    <property type="entry name" value="RVT_2"/>
</dbReference>
<dbReference type="Pfam" id="PF07727">
    <property type="entry name" value="RVT_2"/>
    <property type="match status" value="1"/>
</dbReference>
<dbReference type="PANTHER" id="PTHR11439">
    <property type="entry name" value="GAG-POL-RELATED RETROTRANSPOSON"/>
    <property type="match status" value="1"/>
</dbReference>
<dbReference type="Pfam" id="PF25597">
    <property type="entry name" value="SH3_retrovirus"/>
    <property type="match status" value="1"/>
</dbReference>
<organism evidence="3 4">
    <name type="scientific">Centaurea solstitialis</name>
    <name type="common">yellow star-thistle</name>
    <dbReference type="NCBI Taxonomy" id="347529"/>
    <lineage>
        <taxon>Eukaryota</taxon>
        <taxon>Viridiplantae</taxon>
        <taxon>Streptophyta</taxon>
        <taxon>Embryophyta</taxon>
        <taxon>Tracheophyta</taxon>
        <taxon>Spermatophyta</taxon>
        <taxon>Magnoliopsida</taxon>
        <taxon>eudicotyledons</taxon>
        <taxon>Gunneridae</taxon>
        <taxon>Pentapetalae</taxon>
        <taxon>asterids</taxon>
        <taxon>campanulids</taxon>
        <taxon>Asterales</taxon>
        <taxon>Asteraceae</taxon>
        <taxon>Carduoideae</taxon>
        <taxon>Cardueae</taxon>
        <taxon>Centaureinae</taxon>
        <taxon>Centaurea</taxon>
    </lineage>
</organism>
<dbReference type="Pfam" id="PF00665">
    <property type="entry name" value="rve"/>
    <property type="match status" value="1"/>
</dbReference>
<gene>
    <name evidence="3" type="ORF">OSB04_002459</name>
</gene>
<dbReference type="SUPFAM" id="SSF53098">
    <property type="entry name" value="Ribonuclease H-like"/>
    <property type="match status" value="1"/>
</dbReference>
<dbReference type="Gene3D" id="3.30.420.10">
    <property type="entry name" value="Ribonuclease H-like superfamily/Ribonuclease H"/>
    <property type="match status" value="1"/>
</dbReference>
<dbReference type="GO" id="GO:0015074">
    <property type="term" value="P:DNA integration"/>
    <property type="evidence" value="ECO:0007669"/>
    <property type="project" value="InterPro"/>
</dbReference>
<reference evidence="3" key="1">
    <citation type="submission" date="2023-03" db="EMBL/GenBank/DDBJ databases">
        <title>Chromosome-scale reference genome and RAD-based genetic map of yellow starthistle (Centaurea solstitialis) reveal putative structural variation and QTLs associated with invader traits.</title>
        <authorList>
            <person name="Reatini B."/>
            <person name="Cang F.A."/>
            <person name="Jiang Q."/>
            <person name="Mckibben M.T.W."/>
            <person name="Barker M.S."/>
            <person name="Rieseberg L.H."/>
            <person name="Dlugosch K.M."/>
        </authorList>
    </citation>
    <scope>NUCLEOTIDE SEQUENCE</scope>
    <source>
        <strain evidence="3">CAN-66</strain>
        <tissue evidence="3">Leaf</tissue>
    </source>
</reference>
<dbReference type="InterPro" id="IPR043502">
    <property type="entry name" value="DNA/RNA_pol_sf"/>
</dbReference>
<evidence type="ECO:0000313" key="4">
    <source>
        <dbReference type="Proteomes" id="UP001172457"/>
    </source>
</evidence>
<dbReference type="InterPro" id="IPR036397">
    <property type="entry name" value="RNaseH_sf"/>
</dbReference>
<evidence type="ECO:0000313" key="3">
    <source>
        <dbReference type="EMBL" id="KAJ9566493.1"/>
    </source>
</evidence>
<feature type="compositionally biased region" description="Polar residues" evidence="1">
    <location>
        <begin position="233"/>
        <end position="242"/>
    </location>
</feature>
<dbReference type="CDD" id="cd09272">
    <property type="entry name" value="RNase_HI_RT_Ty1"/>
    <property type="match status" value="1"/>
</dbReference>
<feature type="region of interest" description="Disordered" evidence="1">
    <location>
        <begin position="232"/>
        <end position="253"/>
    </location>
</feature>